<comment type="caution">
    <text evidence="2">The sequence shown here is derived from an EMBL/GenBank/DDBJ whole genome shotgun (WGS) entry which is preliminary data.</text>
</comment>
<keyword evidence="1" id="KW-0812">Transmembrane</keyword>
<dbReference type="Proteomes" id="UP000024635">
    <property type="component" value="Unassembled WGS sequence"/>
</dbReference>
<dbReference type="AlphaFoldDB" id="A0A016RYV2"/>
<organism evidence="2 3">
    <name type="scientific">Ancylostoma ceylanicum</name>
    <dbReference type="NCBI Taxonomy" id="53326"/>
    <lineage>
        <taxon>Eukaryota</taxon>
        <taxon>Metazoa</taxon>
        <taxon>Ecdysozoa</taxon>
        <taxon>Nematoda</taxon>
        <taxon>Chromadorea</taxon>
        <taxon>Rhabditida</taxon>
        <taxon>Rhabditina</taxon>
        <taxon>Rhabditomorpha</taxon>
        <taxon>Strongyloidea</taxon>
        <taxon>Ancylostomatidae</taxon>
        <taxon>Ancylostomatinae</taxon>
        <taxon>Ancylostoma</taxon>
    </lineage>
</organism>
<sequence>MNKAAAFSKELEKIYKRFLSDDGSELDIPGASEMLGELDWLHKTMLYSSILPCVIVCGLGFFQIYFFMRYTSNEEIRAGMYFLIMMPPVSVITSLLAMYIPRSAGFLYAVTTTAIMWHEARRQEKLMRARIVDCFKEQRSAGDFTIVCERILTSL</sequence>
<dbReference type="EMBL" id="JARK01001674">
    <property type="protein sequence ID" value="EYB83287.1"/>
    <property type="molecule type" value="Genomic_DNA"/>
</dbReference>
<evidence type="ECO:0008006" key="4">
    <source>
        <dbReference type="Google" id="ProtNLM"/>
    </source>
</evidence>
<keyword evidence="3" id="KW-1185">Reference proteome</keyword>
<name>A0A016RYV2_9BILA</name>
<protein>
    <recommendedName>
        <fullName evidence="4">Transmembrane protein</fullName>
    </recommendedName>
</protein>
<keyword evidence="1" id="KW-0472">Membrane</keyword>
<gene>
    <name evidence="2" type="primary">Acey_s0338.g2927</name>
    <name evidence="2" type="ORF">Y032_0338g2927</name>
</gene>
<dbReference type="STRING" id="53326.A0A016RYV2"/>
<keyword evidence="1" id="KW-1133">Transmembrane helix</keyword>
<evidence type="ECO:0000256" key="1">
    <source>
        <dbReference type="SAM" id="Phobius"/>
    </source>
</evidence>
<feature type="transmembrane region" description="Helical" evidence="1">
    <location>
        <begin position="80"/>
        <end position="99"/>
    </location>
</feature>
<reference evidence="3" key="1">
    <citation type="journal article" date="2015" name="Nat. Genet.">
        <title>The genome and transcriptome of the zoonotic hookworm Ancylostoma ceylanicum identify infection-specific gene families.</title>
        <authorList>
            <person name="Schwarz E.M."/>
            <person name="Hu Y."/>
            <person name="Antoshechkin I."/>
            <person name="Miller M.M."/>
            <person name="Sternberg P.W."/>
            <person name="Aroian R.V."/>
        </authorList>
    </citation>
    <scope>NUCLEOTIDE SEQUENCE</scope>
    <source>
        <strain evidence="3">HY135</strain>
    </source>
</reference>
<feature type="transmembrane region" description="Helical" evidence="1">
    <location>
        <begin position="45"/>
        <end position="68"/>
    </location>
</feature>
<accession>A0A016RYV2</accession>
<proteinExistence type="predicted"/>
<dbReference type="OrthoDB" id="5832279at2759"/>
<evidence type="ECO:0000313" key="3">
    <source>
        <dbReference type="Proteomes" id="UP000024635"/>
    </source>
</evidence>
<evidence type="ECO:0000313" key="2">
    <source>
        <dbReference type="EMBL" id="EYB83287.1"/>
    </source>
</evidence>